<evidence type="ECO:0000256" key="1">
    <source>
        <dbReference type="SAM" id="SignalP"/>
    </source>
</evidence>
<reference evidence="2 3" key="1">
    <citation type="journal article" date="2011" name="EMBO J.">
        <title>Structural diversity of bacterial flagellar motors.</title>
        <authorList>
            <person name="Chen S."/>
            <person name="Beeby M."/>
            <person name="Murphy G.E."/>
            <person name="Leadbetter J.R."/>
            <person name="Hendrixson D.R."/>
            <person name="Briegel A."/>
            <person name="Li Z."/>
            <person name="Shi J."/>
            <person name="Tocheva E.I."/>
            <person name="Muller A."/>
            <person name="Dobro M.J."/>
            <person name="Jensen G.J."/>
        </authorList>
    </citation>
    <scope>NUCLEOTIDE SEQUENCE [LARGE SCALE GENOMIC DNA]</scope>
    <source>
        <strain evidence="2 3">DSM 6540</strain>
    </source>
</reference>
<gene>
    <name evidence="2" type="ORF">ALO_09439</name>
</gene>
<dbReference type="Gene3D" id="2.60.40.10">
    <property type="entry name" value="Immunoglobulins"/>
    <property type="match status" value="2"/>
</dbReference>
<dbReference type="PROSITE" id="PS51257">
    <property type="entry name" value="PROKAR_LIPOPROTEIN"/>
    <property type="match status" value="1"/>
</dbReference>
<feature type="signal peptide" evidence="1">
    <location>
        <begin position="1"/>
        <end position="18"/>
    </location>
</feature>
<comment type="caution">
    <text evidence="2">The sequence shown here is derived from an EMBL/GenBank/DDBJ whole genome shotgun (WGS) entry which is preliminary data.</text>
</comment>
<evidence type="ECO:0008006" key="4">
    <source>
        <dbReference type="Google" id="ProtNLM"/>
    </source>
</evidence>
<organism evidence="2 3">
    <name type="scientific">Acetonema longum DSM 6540</name>
    <dbReference type="NCBI Taxonomy" id="1009370"/>
    <lineage>
        <taxon>Bacteria</taxon>
        <taxon>Bacillati</taxon>
        <taxon>Bacillota</taxon>
        <taxon>Negativicutes</taxon>
        <taxon>Acetonemataceae</taxon>
        <taxon>Acetonema</taxon>
    </lineage>
</organism>
<keyword evidence="1" id="KW-0732">Signal</keyword>
<dbReference type="EMBL" id="AFGF01000076">
    <property type="protein sequence ID" value="EGO64131.1"/>
    <property type="molecule type" value="Genomic_DNA"/>
</dbReference>
<dbReference type="STRING" id="1009370.ALO_09439"/>
<dbReference type="SUPFAM" id="SSF49478">
    <property type="entry name" value="Cna protein B-type domain"/>
    <property type="match status" value="1"/>
</dbReference>
<evidence type="ECO:0000313" key="3">
    <source>
        <dbReference type="Proteomes" id="UP000003240"/>
    </source>
</evidence>
<accession>F7NII5</accession>
<dbReference type="Proteomes" id="UP000003240">
    <property type="component" value="Unassembled WGS sequence"/>
</dbReference>
<evidence type="ECO:0000313" key="2">
    <source>
        <dbReference type="EMBL" id="EGO64131.1"/>
    </source>
</evidence>
<protein>
    <recommendedName>
        <fullName evidence="4">Big-1 domain-containing protein</fullName>
    </recommendedName>
</protein>
<dbReference type="RefSeq" id="WP_004095051.1">
    <property type="nucleotide sequence ID" value="NZ_AFGF01000076.1"/>
</dbReference>
<name>F7NII5_9FIRM</name>
<feature type="chain" id="PRO_5038805289" description="Big-1 domain-containing protein" evidence="1">
    <location>
        <begin position="19"/>
        <end position="235"/>
    </location>
</feature>
<dbReference type="InterPro" id="IPR013783">
    <property type="entry name" value="Ig-like_fold"/>
</dbReference>
<sequence length="235" mass="24137">MKKPAFLILAMFTLALLAAGCGGDDGGSKGVTLQIGVGDQSLNAVSGATIQYRDPDGTQKNAKTNANGIASIYITQTGSTMIDAIVYQGNAYTHSSYPDGIPMTLEGGLPGGTIPLPIQINTATGEIIGINSFKITELSGGSSDNPSSDNRVIRVKDHNGAMVSGATISYQESDGTSKTVMTNASGSASITVTQPGNITVISISTPSGSYSASISLYQKEFTLQIQADGKVSLVF</sequence>
<proteinExistence type="predicted"/>
<keyword evidence="3" id="KW-1185">Reference proteome</keyword>
<dbReference type="AlphaFoldDB" id="F7NII5"/>